<sequence length="470" mass="51789">MLRRTVPDEPEWYRTATRSVLLAEEEARTDSRAEVLEQQRAYEEQQRLAQQAQAQQQAQQAYAHPGGAHQQAQAALAYQQAQQAAWLQQQSYSAHYVTAQAQANPTPRPRLRTWILSGIVIVLSLIGAGLMALIIGAESGVLATLVGLLFALIPLVFVLPLFLWLDRFEAEPWRYLATAFLYGAFGSTLAALVLNSLGGFVLMGYTDAESANVLSAVFIAPLTEETFKGLFLLVMWWFMRKEFNGLTDGIVYAGIVAAGFAFTENILYLGRALDQGGTEALLGTFALRGLVSPFCHPMFTAMTGIGVGMASLSRQTPVKIIAPFVGWCAAVLLHGLWNLGASAGVTGLVVNLSFGFVVFVVFVAFVVWTRQREGKVIGQHLLPYADSGWISRDEVSMLASMKERRVARRWARARGGSSAVQSMRSFQDTASELALLRFRTLRHEADHESLHKERVLLDSMTARRREFAGA</sequence>
<keyword evidence="2" id="KW-0645">Protease</keyword>
<dbReference type="AlphaFoldDB" id="A0A7L9J6I9"/>
<feature type="transmembrane region" description="Helical" evidence="1">
    <location>
        <begin position="141"/>
        <end position="163"/>
    </location>
</feature>
<dbReference type="EMBL" id="CP062789">
    <property type="protein sequence ID" value="QOK24645.1"/>
    <property type="molecule type" value="Genomic_DNA"/>
</dbReference>
<feature type="transmembrane region" description="Helical" evidence="1">
    <location>
        <begin position="290"/>
        <end position="313"/>
    </location>
</feature>
<feature type="transmembrane region" description="Helical" evidence="1">
    <location>
        <begin position="250"/>
        <end position="270"/>
    </location>
</feature>
<dbReference type="PANTHER" id="PTHR36844:SF1">
    <property type="entry name" value="PROTEASE PRSW"/>
    <property type="match status" value="1"/>
</dbReference>
<keyword evidence="1" id="KW-1133">Transmembrane helix</keyword>
<dbReference type="GO" id="GO:0008237">
    <property type="term" value="F:metallopeptidase activity"/>
    <property type="evidence" value="ECO:0007669"/>
    <property type="project" value="UniProtKB-KW"/>
</dbReference>
<dbReference type="Pfam" id="PF13367">
    <property type="entry name" value="PrsW-protease"/>
    <property type="match status" value="1"/>
</dbReference>
<organism evidence="2 3">
    <name type="scientific">Janibacter indicus</name>
    <dbReference type="NCBI Taxonomy" id="857417"/>
    <lineage>
        <taxon>Bacteria</taxon>
        <taxon>Bacillati</taxon>
        <taxon>Actinomycetota</taxon>
        <taxon>Actinomycetes</taxon>
        <taxon>Micrococcales</taxon>
        <taxon>Intrasporangiaceae</taxon>
        <taxon>Janibacter</taxon>
    </lineage>
</organism>
<feature type="transmembrane region" description="Helical" evidence="1">
    <location>
        <begin position="343"/>
        <end position="368"/>
    </location>
</feature>
<feature type="transmembrane region" description="Helical" evidence="1">
    <location>
        <begin position="114"/>
        <end position="135"/>
    </location>
</feature>
<proteinExistence type="predicted"/>
<reference evidence="2 3" key="1">
    <citation type="submission" date="2020-10" db="EMBL/GenBank/DDBJ databases">
        <title>Janibacter indicus TT2 genome sequence.</title>
        <authorList>
            <person name="Lee K."/>
            <person name="Ganzorig M."/>
        </authorList>
    </citation>
    <scope>NUCLEOTIDE SEQUENCE [LARGE SCALE GENOMIC DNA]</scope>
    <source>
        <strain evidence="2 3">TT2</strain>
    </source>
</reference>
<protein>
    <submittedName>
        <fullName evidence="2">PrsW family intramembrane metalloprotease</fullName>
    </submittedName>
</protein>
<dbReference type="Proteomes" id="UP000593998">
    <property type="component" value="Chromosome"/>
</dbReference>
<name>A0A7L9J6I9_9MICO</name>
<feature type="transmembrane region" description="Helical" evidence="1">
    <location>
        <begin position="175"/>
        <end position="194"/>
    </location>
</feature>
<dbReference type="OrthoDB" id="9785431at2"/>
<evidence type="ECO:0000313" key="3">
    <source>
        <dbReference type="Proteomes" id="UP000593998"/>
    </source>
</evidence>
<accession>A0A7L9J6I9</accession>
<dbReference type="GO" id="GO:0006508">
    <property type="term" value="P:proteolysis"/>
    <property type="evidence" value="ECO:0007669"/>
    <property type="project" value="UniProtKB-KW"/>
</dbReference>
<evidence type="ECO:0000313" key="2">
    <source>
        <dbReference type="EMBL" id="QOK24645.1"/>
    </source>
</evidence>
<gene>
    <name evidence="2" type="ORF">IGS73_12045</name>
</gene>
<feature type="transmembrane region" description="Helical" evidence="1">
    <location>
        <begin position="320"/>
        <end position="337"/>
    </location>
</feature>
<dbReference type="PANTHER" id="PTHR36844">
    <property type="entry name" value="PROTEASE PRSW"/>
    <property type="match status" value="1"/>
</dbReference>
<evidence type="ECO:0000256" key="1">
    <source>
        <dbReference type="SAM" id="Phobius"/>
    </source>
</evidence>
<keyword evidence="1" id="KW-0812">Transmembrane</keyword>
<keyword evidence="2" id="KW-0482">Metalloprotease</keyword>
<dbReference type="InterPro" id="IPR026898">
    <property type="entry name" value="PrsW"/>
</dbReference>
<keyword evidence="2" id="KW-0378">Hydrolase</keyword>
<keyword evidence="1" id="KW-0472">Membrane</keyword>
<feature type="transmembrane region" description="Helical" evidence="1">
    <location>
        <begin position="214"/>
        <end position="238"/>
    </location>
</feature>